<comment type="caution">
    <text evidence="1">The sequence shown here is derived from an EMBL/GenBank/DDBJ whole genome shotgun (WGS) entry which is preliminary data.</text>
</comment>
<accession>A0A5D0G135</accession>
<reference evidence="1 2" key="1">
    <citation type="submission" date="2019-08" db="EMBL/GenBank/DDBJ databases">
        <title>Formosa sediminis sp. nov., isolated from marine sediment.</title>
        <authorList>
            <person name="Cao W.R."/>
        </authorList>
    </citation>
    <scope>NUCLEOTIDE SEQUENCE [LARGE SCALE GENOMIC DNA]</scope>
    <source>
        <strain evidence="1 2">1494</strain>
    </source>
</reference>
<name>A0A5D0G135_9FLAO</name>
<evidence type="ECO:0000313" key="2">
    <source>
        <dbReference type="Proteomes" id="UP000324550"/>
    </source>
</evidence>
<dbReference type="AlphaFoldDB" id="A0A5D0G135"/>
<proteinExistence type="predicted"/>
<protein>
    <submittedName>
        <fullName evidence="1">Uncharacterized protein</fullName>
    </submittedName>
</protein>
<dbReference type="Proteomes" id="UP000324550">
    <property type="component" value="Unassembled WGS sequence"/>
</dbReference>
<gene>
    <name evidence="1" type="ORF">FVF61_12120</name>
</gene>
<dbReference type="RefSeq" id="WP_148456791.1">
    <property type="nucleotide sequence ID" value="NZ_VSFC01000056.1"/>
</dbReference>
<keyword evidence="2" id="KW-1185">Reference proteome</keyword>
<dbReference type="EMBL" id="VSFC01000056">
    <property type="protein sequence ID" value="TYA52666.1"/>
    <property type="molecule type" value="Genomic_DNA"/>
</dbReference>
<sequence length="62" mass="6840">MYYSLFFLLSLFTGGNSSWSVNYFETMADVTVNNPILVVTAYAKTSIGGLPHNPQTIFITVS</sequence>
<evidence type="ECO:0000313" key="1">
    <source>
        <dbReference type="EMBL" id="TYA52666.1"/>
    </source>
</evidence>
<organism evidence="1 2">
    <name type="scientific">Formosa maritima</name>
    <dbReference type="NCBI Taxonomy" id="2592046"/>
    <lineage>
        <taxon>Bacteria</taxon>
        <taxon>Pseudomonadati</taxon>
        <taxon>Bacteroidota</taxon>
        <taxon>Flavobacteriia</taxon>
        <taxon>Flavobacteriales</taxon>
        <taxon>Flavobacteriaceae</taxon>
        <taxon>Formosa</taxon>
    </lineage>
</organism>